<reference evidence="2" key="1">
    <citation type="submission" date="2020-05" db="EMBL/GenBank/DDBJ databases">
        <authorList>
            <person name="Chiriac C."/>
            <person name="Salcher M."/>
            <person name="Ghai R."/>
            <person name="Kavagutti S V."/>
        </authorList>
    </citation>
    <scope>NUCLEOTIDE SEQUENCE</scope>
</reference>
<name>A0A6J6S0R4_9ZZZZ</name>
<evidence type="ECO:0000313" key="3">
    <source>
        <dbReference type="EMBL" id="CAB4912007.1"/>
    </source>
</evidence>
<dbReference type="EMBL" id="CAFBOF010000010">
    <property type="protein sequence ID" value="CAB4974222.1"/>
    <property type="molecule type" value="Genomic_DNA"/>
</dbReference>
<dbReference type="InterPro" id="IPR005321">
    <property type="entry name" value="Peptidase_S58_DmpA"/>
</dbReference>
<dbReference type="EMBL" id="CAFBMM010000066">
    <property type="protein sequence ID" value="CAB4912007.1"/>
    <property type="molecule type" value="Genomic_DNA"/>
</dbReference>
<dbReference type="PANTHER" id="PTHR36512">
    <property type="entry name" value="D-AMINOPEPTIDASE"/>
    <property type="match status" value="1"/>
</dbReference>
<dbReference type="CDD" id="cd02252">
    <property type="entry name" value="nylC_like"/>
    <property type="match status" value="1"/>
</dbReference>
<dbReference type="Gene3D" id="3.60.70.12">
    <property type="entry name" value="L-amino peptidase D-ALA esterase/amidase"/>
    <property type="match status" value="1"/>
</dbReference>
<sequence>MSDALVAGVVVGHWTGAATGVTVVLCPPNTVGSAEIRGGAPATREIALLAPERLVEHVDAVVFTGGSAFGLAAADGAMAWLAEQGRGFPTRSGPVPIVPTAAIFDLGDDPPPGAAEGRAAIEAAASGTGDQWSGLVGAGRGATVGKWRGGEYSCPGGVGRATGTVNGATVGALAVVNAVGDVVRADATVLAGSSAPLDDEMFPNPESALGATTLVVVATDARLNKTECHLLAQSGHLGLAHSIRPSHTRHDGDLVVALATGQVEVAFDRLRVVVTDVVAAAIRNSVEN</sequence>
<protein>
    <submittedName>
        <fullName evidence="2">Unannotated protein</fullName>
    </submittedName>
</protein>
<dbReference type="InterPro" id="IPR016117">
    <property type="entry name" value="ArgJ-like_dom_sf"/>
</dbReference>
<dbReference type="GO" id="GO:0004177">
    <property type="term" value="F:aminopeptidase activity"/>
    <property type="evidence" value="ECO:0007669"/>
    <property type="project" value="TreeGrafter"/>
</dbReference>
<proteinExistence type="inferred from homology"/>
<comment type="similarity">
    <text evidence="1">Belongs to the peptidase S58 family.</text>
</comment>
<dbReference type="EMBL" id="CAFBPQ010000041">
    <property type="protein sequence ID" value="CAB5028992.1"/>
    <property type="molecule type" value="Genomic_DNA"/>
</dbReference>
<evidence type="ECO:0000256" key="1">
    <source>
        <dbReference type="ARBA" id="ARBA00007068"/>
    </source>
</evidence>
<evidence type="ECO:0000313" key="4">
    <source>
        <dbReference type="EMBL" id="CAB4974222.1"/>
    </source>
</evidence>
<dbReference type="EMBL" id="CAEZYK010000068">
    <property type="protein sequence ID" value="CAB4728510.1"/>
    <property type="molecule type" value="Genomic_DNA"/>
</dbReference>
<evidence type="ECO:0000313" key="5">
    <source>
        <dbReference type="EMBL" id="CAB5028992.1"/>
    </source>
</evidence>
<organism evidence="2">
    <name type="scientific">freshwater metagenome</name>
    <dbReference type="NCBI Taxonomy" id="449393"/>
    <lineage>
        <taxon>unclassified sequences</taxon>
        <taxon>metagenomes</taxon>
        <taxon>ecological metagenomes</taxon>
    </lineage>
</organism>
<evidence type="ECO:0000313" key="2">
    <source>
        <dbReference type="EMBL" id="CAB4728510.1"/>
    </source>
</evidence>
<dbReference type="PANTHER" id="PTHR36512:SF3">
    <property type="entry name" value="BLR5678 PROTEIN"/>
    <property type="match status" value="1"/>
</dbReference>
<accession>A0A6J6S0R4</accession>
<dbReference type="Pfam" id="PF03576">
    <property type="entry name" value="Peptidase_S58"/>
    <property type="match status" value="1"/>
</dbReference>
<dbReference type="AlphaFoldDB" id="A0A6J6S0R4"/>
<dbReference type="SUPFAM" id="SSF56266">
    <property type="entry name" value="DmpA/ArgJ-like"/>
    <property type="match status" value="1"/>
</dbReference>
<gene>
    <name evidence="2" type="ORF">UFOPK2683_01129</name>
    <name evidence="3" type="ORF">UFOPK3605_01179</name>
    <name evidence="4" type="ORF">UFOPK3897_00711</name>
    <name evidence="5" type="ORF">UFOPK4121_01177</name>
</gene>